<proteinExistence type="predicted"/>
<dbReference type="AlphaFoldDB" id="A0A4U6X298"/>
<evidence type="ECO:0000313" key="1">
    <source>
        <dbReference type="EMBL" id="TKW49501.1"/>
    </source>
</evidence>
<organism evidence="1 2">
    <name type="scientific">Colletotrichum tanaceti</name>
    <dbReference type="NCBI Taxonomy" id="1306861"/>
    <lineage>
        <taxon>Eukaryota</taxon>
        <taxon>Fungi</taxon>
        <taxon>Dikarya</taxon>
        <taxon>Ascomycota</taxon>
        <taxon>Pezizomycotina</taxon>
        <taxon>Sordariomycetes</taxon>
        <taxon>Hypocreomycetidae</taxon>
        <taxon>Glomerellales</taxon>
        <taxon>Glomerellaceae</taxon>
        <taxon>Colletotrichum</taxon>
        <taxon>Colletotrichum destructivum species complex</taxon>
    </lineage>
</organism>
<keyword evidence="2" id="KW-1185">Reference proteome</keyword>
<accession>A0A4U6X298</accession>
<gene>
    <name evidence="1" type="ORF">CTA1_1341</name>
</gene>
<sequence>MTWQPCPGWRVGRRDPRRHFACGSANGGYSYILTCQFCAKRELVPPCLDGLLGALRRESGPRPRPS</sequence>
<dbReference type="EMBL" id="PJEX01000529">
    <property type="protein sequence ID" value="TKW49501.1"/>
    <property type="molecule type" value="Genomic_DNA"/>
</dbReference>
<comment type="caution">
    <text evidence="1">The sequence shown here is derived from an EMBL/GenBank/DDBJ whole genome shotgun (WGS) entry which is preliminary data.</text>
</comment>
<name>A0A4U6X298_9PEZI</name>
<evidence type="ECO:0000313" key="2">
    <source>
        <dbReference type="Proteomes" id="UP000310108"/>
    </source>
</evidence>
<protein>
    <submittedName>
        <fullName evidence="1">Uncharacterized protein</fullName>
    </submittedName>
</protein>
<reference evidence="1 2" key="1">
    <citation type="journal article" date="2019" name="PLoS ONE">
        <title>Comparative genome analysis indicates high evolutionary potential of pathogenicity genes in Colletotrichum tanaceti.</title>
        <authorList>
            <person name="Lelwala R.V."/>
            <person name="Korhonen P.K."/>
            <person name="Young N.D."/>
            <person name="Scott J.B."/>
            <person name="Ades P.A."/>
            <person name="Gasser R.B."/>
            <person name="Taylor P.W.J."/>
        </authorList>
    </citation>
    <scope>NUCLEOTIDE SEQUENCE [LARGE SCALE GENOMIC DNA]</scope>
    <source>
        <strain evidence="1">BRIP57314</strain>
    </source>
</reference>
<dbReference type="Proteomes" id="UP000310108">
    <property type="component" value="Unassembled WGS sequence"/>
</dbReference>